<dbReference type="AlphaFoldDB" id="A0A1I0YEL0"/>
<feature type="transmembrane region" description="Helical" evidence="1">
    <location>
        <begin position="103"/>
        <end position="124"/>
    </location>
</feature>
<keyword evidence="1" id="KW-0472">Membrane</keyword>
<keyword evidence="1" id="KW-0812">Transmembrane</keyword>
<name>A0A1I0YEL0_9RHOB</name>
<sequence>MPQQVALFMVPRERNGKIGVPLPCNRIGRCIMFGHSRRTGSLPAMATTLELIYHSTVRHVRKKNGNAVLALMTSMTKGIVMLGAFYAMFTLLDIRGAAIRGDFMLYLMSGIFLFLSHNAGLAAVMGAEGPTSPMMKHAPMNTAIAISSAALAALYVQILAMLTLLFIYHVAFTPIYIPNPAGAFAMFVLAWFAGCSIGLVLLALKPWMPGTISLVSTIYQRVNMIASGKMFVANTLPASMVALFDWNPLFHAIDQARGFMFLNYFPRNSSISYPIWFAIAFLMLGLLGEFVTRKNASLSWGARR</sequence>
<feature type="transmembrane region" description="Helical" evidence="1">
    <location>
        <begin position="273"/>
        <end position="291"/>
    </location>
</feature>
<feature type="transmembrane region" description="Helical" evidence="1">
    <location>
        <begin position="144"/>
        <end position="171"/>
    </location>
</feature>
<dbReference type="STRING" id="871651.SAMN05421688_3015"/>
<feature type="transmembrane region" description="Helical" evidence="1">
    <location>
        <begin position="68"/>
        <end position="91"/>
    </location>
</feature>
<feature type="transmembrane region" description="Helical" evidence="1">
    <location>
        <begin position="231"/>
        <end position="253"/>
    </location>
</feature>
<keyword evidence="3" id="KW-1185">Reference proteome</keyword>
<reference evidence="2 3" key="1">
    <citation type="submission" date="2016-10" db="EMBL/GenBank/DDBJ databases">
        <authorList>
            <person name="de Groot N.N."/>
        </authorList>
    </citation>
    <scope>NUCLEOTIDE SEQUENCE [LARGE SCALE GENOMIC DNA]</scope>
    <source>
        <strain evidence="2 3">DSM 29316</strain>
    </source>
</reference>
<evidence type="ECO:0000313" key="3">
    <source>
        <dbReference type="Proteomes" id="UP000198796"/>
    </source>
</evidence>
<keyword evidence="1" id="KW-1133">Transmembrane helix</keyword>
<dbReference type="Proteomes" id="UP000198796">
    <property type="component" value="Unassembled WGS sequence"/>
</dbReference>
<gene>
    <name evidence="2" type="ORF">SAMN05421688_3015</name>
</gene>
<dbReference type="EMBL" id="FOJU01000005">
    <property type="protein sequence ID" value="SFB11809.1"/>
    <property type="molecule type" value="Genomic_DNA"/>
</dbReference>
<evidence type="ECO:0000256" key="1">
    <source>
        <dbReference type="SAM" id="Phobius"/>
    </source>
</evidence>
<proteinExistence type="predicted"/>
<feature type="transmembrane region" description="Helical" evidence="1">
    <location>
        <begin position="183"/>
        <end position="204"/>
    </location>
</feature>
<organism evidence="2 3">
    <name type="scientific">Poseidonocella pacifica</name>
    <dbReference type="NCBI Taxonomy" id="871651"/>
    <lineage>
        <taxon>Bacteria</taxon>
        <taxon>Pseudomonadati</taxon>
        <taxon>Pseudomonadota</taxon>
        <taxon>Alphaproteobacteria</taxon>
        <taxon>Rhodobacterales</taxon>
        <taxon>Roseobacteraceae</taxon>
        <taxon>Poseidonocella</taxon>
    </lineage>
</organism>
<accession>A0A1I0YEL0</accession>
<evidence type="ECO:0000313" key="2">
    <source>
        <dbReference type="EMBL" id="SFB11809.1"/>
    </source>
</evidence>
<protein>
    <submittedName>
        <fullName evidence="2">ABC-type polysaccharide/polyol phosphate export permease</fullName>
    </submittedName>
</protein>